<evidence type="ECO:0000313" key="2">
    <source>
        <dbReference type="Proteomes" id="UP001501116"/>
    </source>
</evidence>
<accession>A0ABN2Q3S8</accession>
<name>A0ABN2Q3S8_9PSEU</name>
<gene>
    <name evidence="1" type="ORF">GCM10009754_08660</name>
</gene>
<dbReference type="EMBL" id="BAAANN010000003">
    <property type="protein sequence ID" value="GAA1943508.1"/>
    <property type="molecule type" value="Genomic_DNA"/>
</dbReference>
<reference evidence="1 2" key="1">
    <citation type="journal article" date="2019" name="Int. J. Syst. Evol. Microbiol.">
        <title>The Global Catalogue of Microorganisms (GCM) 10K type strain sequencing project: providing services to taxonomists for standard genome sequencing and annotation.</title>
        <authorList>
            <consortium name="The Broad Institute Genomics Platform"/>
            <consortium name="The Broad Institute Genome Sequencing Center for Infectious Disease"/>
            <person name="Wu L."/>
            <person name="Ma J."/>
        </authorList>
    </citation>
    <scope>NUCLEOTIDE SEQUENCE [LARGE SCALE GENOMIC DNA]</scope>
    <source>
        <strain evidence="1 2">JCM 14545</strain>
    </source>
</reference>
<keyword evidence="2" id="KW-1185">Reference proteome</keyword>
<dbReference type="Proteomes" id="UP001501116">
    <property type="component" value="Unassembled WGS sequence"/>
</dbReference>
<comment type="caution">
    <text evidence="1">The sequence shown here is derived from an EMBL/GenBank/DDBJ whole genome shotgun (WGS) entry which is preliminary data.</text>
</comment>
<organism evidence="1 2">
    <name type="scientific">Amycolatopsis minnesotensis</name>
    <dbReference type="NCBI Taxonomy" id="337894"/>
    <lineage>
        <taxon>Bacteria</taxon>
        <taxon>Bacillati</taxon>
        <taxon>Actinomycetota</taxon>
        <taxon>Actinomycetes</taxon>
        <taxon>Pseudonocardiales</taxon>
        <taxon>Pseudonocardiaceae</taxon>
        <taxon>Amycolatopsis</taxon>
    </lineage>
</organism>
<evidence type="ECO:0000313" key="1">
    <source>
        <dbReference type="EMBL" id="GAA1943508.1"/>
    </source>
</evidence>
<protein>
    <submittedName>
        <fullName evidence="1">Uncharacterized protein</fullName>
    </submittedName>
</protein>
<sequence>MAFGESGATNRPVAGFGFAAGNALKDAFGDVNATNVPLASAAAVPPPSPVLGLYRSGGEAAAESGTRRRTGLRPVVYSTLQRKVRRA</sequence>
<proteinExistence type="predicted"/>